<reference evidence="2" key="1">
    <citation type="journal article" date="2023" name="IMA Fungus">
        <title>Comparative genomic study of the Penicillium genus elucidates a diverse pangenome and 15 lateral gene transfer events.</title>
        <authorList>
            <person name="Petersen C."/>
            <person name="Sorensen T."/>
            <person name="Nielsen M.R."/>
            <person name="Sondergaard T.E."/>
            <person name="Sorensen J.L."/>
            <person name="Fitzpatrick D.A."/>
            <person name="Frisvad J.C."/>
            <person name="Nielsen K.L."/>
        </authorList>
    </citation>
    <scope>NUCLEOTIDE SEQUENCE</scope>
    <source>
        <strain evidence="2">IBT 17514</strain>
    </source>
</reference>
<dbReference type="Proteomes" id="UP001215712">
    <property type="component" value="Unassembled WGS sequence"/>
</dbReference>
<feature type="transmembrane region" description="Helical" evidence="1">
    <location>
        <begin position="135"/>
        <end position="159"/>
    </location>
</feature>
<organism evidence="2 3">
    <name type="scientific">Penicillium malachiteum</name>
    <dbReference type="NCBI Taxonomy" id="1324776"/>
    <lineage>
        <taxon>Eukaryota</taxon>
        <taxon>Fungi</taxon>
        <taxon>Dikarya</taxon>
        <taxon>Ascomycota</taxon>
        <taxon>Pezizomycotina</taxon>
        <taxon>Eurotiomycetes</taxon>
        <taxon>Eurotiomycetidae</taxon>
        <taxon>Eurotiales</taxon>
        <taxon>Aspergillaceae</taxon>
        <taxon>Penicillium</taxon>
    </lineage>
</organism>
<dbReference type="Pfam" id="PF12271">
    <property type="entry name" value="Chs7"/>
    <property type="match status" value="1"/>
</dbReference>
<sequence length="311" mass="34021">MGSTQFGNFKATTPPADRIHPSGCHRTFVATRYYPSAMFLFVDNQPPSLKYGGCALHGIDLSGNRYLANLGSILFAFIAVLVSLYLLWRSDKKHAAVGRREIQLFLLGFIVIEICEIFTVGGLPIEDSVRKGFSAVHIGAITATCWILLLNAFVGFQLLDDGTGASIGLICASALALFIGTGYIALDTAFDWSGHFQASAASNYRNIALYVLYQLFPLVCLVVFFVLEAVLVLRILGEFRPMLYLTGAALLFAIGQIFQYVISVHLCNASNGKINGTLFETLFTLLSVVGVWTFWSSITEDDWPLPVGGYN</sequence>
<gene>
    <name evidence="2" type="ORF">N7493_001252</name>
</gene>
<evidence type="ECO:0000313" key="3">
    <source>
        <dbReference type="Proteomes" id="UP001215712"/>
    </source>
</evidence>
<comment type="caution">
    <text evidence="2">The sequence shown here is derived from an EMBL/GenBank/DDBJ whole genome shotgun (WGS) entry which is preliminary data.</text>
</comment>
<keyword evidence="3" id="KW-1185">Reference proteome</keyword>
<dbReference type="GO" id="GO:0005789">
    <property type="term" value="C:endoplasmic reticulum membrane"/>
    <property type="evidence" value="ECO:0007669"/>
    <property type="project" value="TreeGrafter"/>
</dbReference>
<dbReference type="PANTHER" id="PTHR35329">
    <property type="entry name" value="CHITIN SYNTHASE EXPORT CHAPERONE"/>
    <property type="match status" value="1"/>
</dbReference>
<proteinExistence type="predicted"/>
<keyword evidence="1" id="KW-1133">Transmembrane helix</keyword>
<dbReference type="GO" id="GO:0051082">
    <property type="term" value="F:unfolded protein binding"/>
    <property type="evidence" value="ECO:0007669"/>
    <property type="project" value="TreeGrafter"/>
</dbReference>
<dbReference type="InterPro" id="IPR022057">
    <property type="entry name" value="Chs7"/>
</dbReference>
<evidence type="ECO:0008006" key="4">
    <source>
        <dbReference type="Google" id="ProtNLM"/>
    </source>
</evidence>
<evidence type="ECO:0000256" key="1">
    <source>
        <dbReference type="SAM" id="Phobius"/>
    </source>
</evidence>
<feature type="transmembrane region" description="Helical" evidence="1">
    <location>
        <begin position="207"/>
        <end position="236"/>
    </location>
</feature>
<dbReference type="GO" id="GO:0006457">
    <property type="term" value="P:protein folding"/>
    <property type="evidence" value="ECO:0007669"/>
    <property type="project" value="TreeGrafter"/>
</dbReference>
<feature type="transmembrane region" description="Helical" evidence="1">
    <location>
        <begin position="66"/>
        <end position="87"/>
    </location>
</feature>
<keyword evidence="1" id="KW-0472">Membrane</keyword>
<accession>A0AAD6HTV4</accession>
<evidence type="ECO:0000313" key="2">
    <source>
        <dbReference type="EMBL" id="KAJ5738097.1"/>
    </source>
</evidence>
<feature type="transmembrane region" description="Helical" evidence="1">
    <location>
        <begin position="165"/>
        <end position="186"/>
    </location>
</feature>
<reference evidence="2" key="2">
    <citation type="submission" date="2023-01" db="EMBL/GenBank/DDBJ databases">
        <authorList>
            <person name="Petersen C."/>
        </authorList>
    </citation>
    <scope>NUCLEOTIDE SEQUENCE</scope>
    <source>
        <strain evidence="2">IBT 17514</strain>
    </source>
</reference>
<dbReference type="PANTHER" id="PTHR35329:SF1">
    <property type="entry name" value="CHITIN SYNTHASE EXPORT CHAPERONE"/>
    <property type="match status" value="1"/>
</dbReference>
<feature type="transmembrane region" description="Helical" evidence="1">
    <location>
        <begin position="274"/>
        <end position="295"/>
    </location>
</feature>
<protein>
    <recommendedName>
        <fullName evidence="4">Chitin synthase export chaperone</fullName>
    </recommendedName>
</protein>
<dbReference type="AlphaFoldDB" id="A0AAD6HTV4"/>
<keyword evidence="1" id="KW-0812">Transmembrane</keyword>
<feature type="transmembrane region" description="Helical" evidence="1">
    <location>
        <begin position="242"/>
        <end position="262"/>
    </location>
</feature>
<dbReference type="EMBL" id="JAQJAN010000002">
    <property type="protein sequence ID" value="KAJ5738097.1"/>
    <property type="molecule type" value="Genomic_DNA"/>
</dbReference>
<name>A0AAD6HTV4_9EURO</name>
<feature type="transmembrane region" description="Helical" evidence="1">
    <location>
        <begin position="102"/>
        <end position="123"/>
    </location>
</feature>